<protein>
    <submittedName>
        <fullName evidence="2">YhgE/Pip-like protein</fullName>
    </submittedName>
</protein>
<sequence>MLVEQAFSEELEEGSEELEDEPDELEDGLEELEDEPDELEDELEELEDEPDELEDGSEELEDEPDELEDGSDELEDEPEELEDELEDGSDELEDKLEEQDFESKPLVEDGPELELLVVIELDESFVLKESLESDRLLPEEDDFEVELGSNFELLENMLVEGVSNPFEDDDDPWLVISPDEISVPLRFALYSVFENAYESEGAKGSEGTLVPNSLDKGASVPYKFEGSDLHVSGKLIGLELDEDKGNGDENSPFERSVGLSSPLWPCSDDLRTDGLKVNLPDGFTDEK</sequence>
<keyword evidence="3" id="KW-1185">Reference proteome</keyword>
<dbReference type="HOGENOM" id="CLU_970058_0_0_1"/>
<dbReference type="EMBL" id="JMKJ01000601">
    <property type="protein sequence ID" value="KGG50066.1"/>
    <property type="molecule type" value="Genomic_DNA"/>
</dbReference>
<evidence type="ECO:0000313" key="3">
    <source>
        <dbReference type="Proteomes" id="UP000029725"/>
    </source>
</evidence>
<dbReference type="Proteomes" id="UP000029725">
    <property type="component" value="Unassembled WGS sequence"/>
</dbReference>
<dbReference type="RefSeq" id="XP_013236538.1">
    <property type="nucleotide sequence ID" value="XM_013381084.1"/>
</dbReference>
<feature type="region of interest" description="Disordered" evidence="1">
    <location>
        <begin position="1"/>
        <end position="109"/>
    </location>
</feature>
<reference evidence="2 3" key="1">
    <citation type="submission" date="2014-04" db="EMBL/GenBank/DDBJ databases">
        <title>A new species of microsporidia sheds light on the evolution of extreme parasitism.</title>
        <authorList>
            <person name="Haag K.L."/>
            <person name="James T.Y."/>
            <person name="Larsson R."/>
            <person name="Schaer T.M."/>
            <person name="Refardt D."/>
            <person name="Pombert J.-F."/>
            <person name="Ebert D."/>
        </authorList>
    </citation>
    <scope>NUCLEOTIDE SEQUENCE [LARGE SCALE GENOMIC DNA]</scope>
    <source>
        <strain evidence="2 3">UGP3</strain>
        <tissue evidence="2">Spores</tissue>
    </source>
</reference>
<dbReference type="Gene3D" id="1.10.287.950">
    <property type="entry name" value="Methyl-accepting chemotaxis protein"/>
    <property type="match status" value="1"/>
</dbReference>
<accession>A0A098VQQ2</accession>
<evidence type="ECO:0000256" key="1">
    <source>
        <dbReference type="SAM" id="MobiDB-lite"/>
    </source>
</evidence>
<gene>
    <name evidence="2" type="ORF">DI09_8p50</name>
</gene>
<comment type="caution">
    <text evidence="2">The sequence shown here is derived from an EMBL/GenBank/DDBJ whole genome shotgun (WGS) entry which is preliminary data.</text>
</comment>
<name>A0A098VQQ2_9MICR</name>
<dbReference type="GeneID" id="25261048"/>
<proteinExistence type="predicted"/>
<feature type="compositionally biased region" description="Acidic residues" evidence="1">
    <location>
        <begin position="7"/>
        <end position="100"/>
    </location>
</feature>
<dbReference type="VEuPathDB" id="MicrosporidiaDB:DI09_8p50"/>
<feature type="region of interest" description="Disordered" evidence="1">
    <location>
        <begin position="240"/>
        <end position="265"/>
    </location>
</feature>
<evidence type="ECO:0000313" key="2">
    <source>
        <dbReference type="EMBL" id="KGG50066.1"/>
    </source>
</evidence>
<organism evidence="2 3">
    <name type="scientific">Mitosporidium daphniae</name>
    <dbReference type="NCBI Taxonomy" id="1485682"/>
    <lineage>
        <taxon>Eukaryota</taxon>
        <taxon>Fungi</taxon>
        <taxon>Fungi incertae sedis</taxon>
        <taxon>Microsporidia</taxon>
        <taxon>Mitosporidium</taxon>
    </lineage>
</organism>
<dbReference type="AlphaFoldDB" id="A0A098VQQ2"/>